<dbReference type="EMBL" id="CP099418">
    <property type="protein sequence ID" value="USW48454.1"/>
    <property type="molecule type" value="Genomic_DNA"/>
</dbReference>
<organism evidence="2 3">
    <name type="scientific">Septoria linicola</name>
    <dbReference type="NCBI Taxonomy" id="215465"/>
    <lineage>
        <taxon>Eukaryota</taxon>
        <taxon>Fungi</taxon>
        <taxon>Dikarya</taxon>
        <taxon>Ascomycota</taxon>
        <taxon>Pezizomycotina</taxon>
        <taxon>Dothideomycetes</taxon>
        <taxon>Dothideomycetidae</taxon>
        <taxon>Mycosphaerellales</taxon>
        <taxon>Mycosphaerellaceae</taxon>
        <taxon>Septoria</taxon>
    </lineage>
</organism>
<feature type="compositionally biased region" description="Low complexity" evidence="1">
    <location>
        <begin position="463"/>
        <end position="475"/>
    </location>
</feature>
<reference evidence="2" key="1">
    <citation type="submission" date="2022-06" db="EMBL/GenBank/DDBJ databases">
        <title>Complete genome sequences of two strains of the flax pathogen Septoria linicola.</title>
        <authorList>
            <person name="Lapalu N."/>
            <person name="Simon A."/>
            <person name="Demenou B."/>
            <person name="Paumier D."/>
            <person name="Guillot M.-P."/>
            <person name="Gout L."/>
            <person name="Valade R."/>
        </authorList>
    </citation>
    <scope>NUCLEOTIDE SEQUENCE</scope>
    <source>
        <strain evidence="2">SE15195</strain>
    </source>
</reference>
<name>A0A9Q9AFF0_9PEZI</name>
<dbReference type="AlphaFoldDB" id="A0A9Q9AFF0"/>
<gene>
    <name evidence="2" type="ORF">Slin15195_G017730</name>
</gene>
<feature type="region of interest" description="Disordered" evidence="1">
    <location>
        <begin position="524"/>
        <end position="562"/>
    </location>
</feature>
<evidence type="ECO:0000256" key="1">
    <source>
        <dbReference type="SAM" id="MobiDB-lite"/>
    </source>
</evidence>
<evidence type="ECO:0000313" key="3">
    <source>
        <dbReference type="Proteomes" id="UP001056384"/>
    </source>
</evidence>
<keyword evidence="3" id="KW-1185">Reference proteome</keyword>
<sequence length="942" mass="95845">MAPAYFWSCMLFAVSSNAIRFPRQAFANSSALSTTATQSQTLLDTVSASTQLSASHTDALISTSLTSTIPISVTSSPNATSTSNTTSTTPTSGTCCYVRPNAVGINSWYSKAMEVPVATVITTWVQHGNGTAVPQNSTTITAANTTAPYGWYSWMTGEPSTQWSVTTITGGTYYTTTMSVPTETIYQPATSTSRFSGVPNTLLPVNALMYASSQVLSATTMAYELQQMTFTSPTPYLWFSQMWIATSKPCETSYRGAGGEEPIMATSTIVMPLPSAIANADFTFEEYMILTNMTDEGDGSSTYSFSLPEDLPQFLAGIPEIVESYPFVGSCTNGPGAGEPTVHIPVSQLTASRDVTMTLPGTITSADADAPTTTAGRQPSPSTRLSKPVVEATQTSLQVPTRPSGTALPAVTDDDTPEPSPTQLPEEDDTPDLTPTQLPEEDDTPDLTPTQLPEEDDTPEPSPTQQPGQDNTPNTTPTPPGQDDDDDSDTSQPTSPDEAAEPSAPTPGLGDIIASVIGLVPTAGTTAVQPRPSPDASPSQPEEQGGSAGSQVNDDLPQVTPGAEVIVGGDTISANPDGNFVIGTETLQPGDAPITVGGNTISLAPSATAIIINEATTPLAAPAAQVSLGNGILTADSLGNFEVGGHTLQPGGVPITIGGTVLSLAPSGTALVVDGSFTIPALPPAAADITVPRSTLTANEEGAFVIGGQTLPSGSAVTVDGSTFSLASNGDAIVVNGQTSPIAAADAPQITVDGAVVTADSNGAFAVGSTTLSQGAAVTLAGTTYSLASDGSNIVVDGTTRSIEVPSNIITAAPESAGAGVVTAGGSTLSFIGLSSEVVIGGQTLSIDASTAIIDGQTLSLLNPSQIVVISGTSTRTLDLMATTTVIVTRTRTTSSSGDEPSDGTTTALLVTATGAAERTSLGKSSLWTVSLTVVVVVISLL</sequence>
<feature type="compositionally biased region" description="Low complexity" evidence="1">
    <location>
        <begin position="362"/>
        <end position="375"/>
    </location>
</feature>
<evidence type="ECO:0000313" key="2">
    <source>
        <dbReference type="EMBL" id="USW48454.1"/>
    </source>
</evidence>
<feature type="compositionally biased region" description="Polar residues" evidence="1">
    <location>
        <begin position="392"/>
        <end position="404"/>
    </location>
</feature>
<protein>
    <submittedName>
        <fullName evidence="2">Uncharacterized protein</fullName>
    </submittedName>
</protein>
<proteinExistence type="predicted"/>
<accession>A0A9Q9AFF0</accession>
<feature type="compositionally biased region" description="Polar residues" evidence="1">
    <location>
        <begin position="376"/>
        <end position="385"/>
    </location>
</feature>
<feature type="region of interest" description="Disordered" evidence="1">
    <location>
        <begin position="362"/>
        <end position="511"/>
    </location>
</feature>
<dbReference type="Proteomes" id="UP001056384">
    <property type="component" value="Chromosome 1"/>
</dbReference>